<reference evidence="1 2" key="1">
    <citation type="submission" date="2021-06" db="EMBL/GenBank/DDBJ databases">
        <authorList>
            <person name="Palmer J.M."/>
        </authorList>
    </citation>
    <scope>NUCLEOTIDE SEQUENCE [LARGE SCALE GENOMIC DNA]</scope>
    <source>
        <strain evidence="1 2">XC_2019</strain>
        <tissue evidence="1">Muscle</tissue>
    </source>
</reference>
<accession>A0ABV0SEZ6</accession>
<protein>
    <submittedName>
        <fullName evidence="1">Uncharacterized protein</fullName>
    </submittedName>
</protein>
<sequence length="112" mass="12609">MLHSTQIWILPGIGWIGHQLCKSKNGGEPKPCNELVMPHLSSTTSILLACECQDVVVSCRTKWQTGAWGPHGELKYLMKNKIANLAKVRNRTQKDQAMKLAWNELANSRIQQ</sequence>
<evidence type="ECO:0000313" key="2">
    <source>
        <dbReference type="Proteomes" id="UP001434883"/>
    </source>
</evidence>
<proteinExistence type="predicted"/>
<dbReference type="EMBL" id="JAHRIN010077450">
    <property type="protein sequence ID" value="MEQ2218726.1"/>
    <property type="molecule type" value="Genomic_DNA"/>
</dbReference>
<comment type="caution">
    <text evidence="1">The sequence shown here is derived from an EMBL/GenBank/DDBJ whole genome shotgun (WGS) entry which is preliminary data.</text>
</comment>
<name>A0ABV0SEZ6_9TELE</name>
<evidence type="ECO:0000313" key="1">
    <source>
        <dbReference type="EMBL" id="MEQ2218726.1"/>
    </source>
</evidence>
<keyword evidence="2" id="KW-1185">Reference proteome</keyword>
<dbReference type="Proteomes" id="UP001434883">
    <property type="component" value="Unassembled WGS sequence"/>
</dbReference>
<organism evidence="1 2">
    <name type="scientific">Xenoophorus captivus</name>
    <dbReference type="NCBI Taxonomy" id="1517983"/>
    <lineage>
        <taxon>Eukaryota</taxon>
        <taxon>Metazoa</taxon>
        <taxon>Chordata</taxon>
        <taxon>Craniata</taxon>
        <taxon>Vertebrata</taxon>
        <taxon>Euteleostomi</taxon>
        <taxon>Actinopterygii</taxon>
        <taxon>Neopterygii</taxon>
        <taxon>Teleostei</taxon>
        <taxon>Neoteleostei</taxon>
        <taxon>Acanthomorphata</taxon>
        <taxon>Ovalentaria</taxon>
        <taxon>Atherinomorphae</taxon>
        <taxon>Cyprinodontiformes</taxon>
        <taxon>Goodeidae</taxon>
        <taxon>Xenoophorus</taxon>
    </lineage>
</organism>
<gene>
    <name evidence="1" type="ORF">XENOCAPTIV_007332</name>
</gene>